<name>A0A1S7S8X5_9HYPH</name>
<dbReference type="PANTHER" id="PTHR30040">
    <property type="entry name" value="THIAMINE BIOSYNTHESIS LIPOPROTEIN APBE"/>
    <property type="match status" value="1"/>
</dbReference>
<dbReference type="Pfam" id="PF02424">
    <property type="entry name" value="ApbE"/>
    <property type="match status" value="1"/>
</dbReference>
<evidence type="ECO:0000256" key="5">
    <source>
        <dbReference type="ARBA" id="ARBA00022723"/>
    </source>
</evidence>
<dbReference type="InterPro" id="IPR003374">
    <property type="entry name" value="ApbE-like_sf"/>
</dbReference>
<dbReference type="SUPFAM" id="SSF143631">
    <property type="entry name" value="ApbE-like"/>
    <property type="match status" value="1"/>
</dbReference>
<evidence type="ECO:0000256" key="1">
    <source>
        <dbReference type="ARBA" id="ARBA00011955"/>
    </source>
</evidence>
<evidence type="ECO:0000256" key="4">
    <source>
        <dbReference type="ARBA" id="ARBA00022679"/>
    </source>
</evidence>
<keyword evidence="3 10" id="KW-0285">Flavoprotein</keyword>
<keyword evidence="6 10" id="KW-0274">FAD</keyword>
<reference evidence="14" key="1">
    <citation type="submission" date="2016-01" db="EMBL/GenBank/DDBJ databases">
        <authorList>
            <person name="Regsiter A."/>
            <person name="william w."/>
        </authorList>
    </citation>
    <scope>NUCLEOTIDE SEQUENCE [LARGE SCALE GENOMIC DNA]</scope>
    <source>
        <strain evidence="14">CFBP 6623</strain>
    </source>
</reference>
<protein>
    <recommendedName>
        <fullName evidence="2 10">FAD:protein FMN transferase</fullName>
        <ecNumber evidence="1 10">2.7.1.180</ecNumber>
    </recommendedName>
    <alternativeName>
        <fullName evidence="8 10">Flavin transferase</fullName>
    </alternativeName>
</protein>
<evidence type="ECO:0000313" key="14">
    <source>
        <dbReference type="Proteomes" id="UP000191988"/>
    </source>
</evidence>
<keyword evidence="4 10" id="KW-0808">Transferase</keyword>
<keyword evidence="13" id="KW-0449">Lipoprotein</keyword>
<dbReference type="PANTHER" id="PTHR30040:SF2">
    <property type="entry name" value="FAD:PROTEIN FMN TRANSFERASE"/>
    <property type="match status" value="1"/>
</dbReference>
<gene>
    <name evidence="13" type="ORF">AGR3A_pa20011</name>
</gene>
<keyword evidence="7 10" id="KW-0460">Magnesium</keyword>
<comment type="similarity">
    <text evidence="10">Belongs to the ApbE family.</text>
</comment>
<keyword evidence="14" id="KW-1185">Reference proteome</keyword>
<dbReference type="AlphaFoldDB" id="A0A1S7S8X5"/>
<dbReference type="GO" id="GO:0016740">
    <property type="term" value="F:transferase activity"/>
    <property type="evidence" value="ECO:0007669"/>
    <property type="project" value="UniProtKB-UniRule"/>
</dbReference>
<evidence type="ECO:0000313" key="13">
    <source>
        <dbReference type="EMBL" id="CUX64543.1"/>
    </source>
</evidence>
<feature type="binding site" evidence="11">
    <location>
        <position position="289"/>
    </location>
    <ligand>
        <name>Mg(2+)</name>
        <dbReference type="ChEBI" id="CHEBI:18420"/>
    </ligand>
</feature>
<evidence type="ECO:0000256" key="11">
    <source>
        <dbReference type="PIRSR" id="PIRSR006268-2"/>
    </source>
</evidence>
<evidence type="ECO:0000256" key="9">
    <source>
        <dbReference type="ARBA" id="ARBA00048540"/>
    </source>
</evidence>
<evidence type="ECO:0000256" key="6">
    <source>
        <dbReference type="ARBA" id="ARBA00022827"/>
    </source>
</evidence>
<evidence type="ECO:0000256" key="8">
    <source>
        <dbReference type="ARBA" id="ARBA00031306"/>
    </source>
</evidence>
<keyword evidence="5 10" id="KW-0479">Metal-binding</keyword>
<dbReference type="STRING" id="1183432.AGR3A_pa20011"/>
<evidence type="ECO:0000256" key="2">
    <source>
        <dbReference type="ARBA" id="ARBA00016337"/>
    </source>
</evidence>
<sequence length="329" mass="35403">MASIVTRRRAIAIFAAAAGLPLIRPARAVTHAVTWKGQALGAPATLILHHEDRDKAQLLINRVVTEVSRLEEVFSLYRSTSAISELNRVGGLAAPSGDLVALLEACHHHWHESGGAFDPTIQPLWALYRDHFSAPGADPDGPPPEQIAQAVARVGFDAVRFNRDRIVFKRPGMALTLNGIAQGYVTDRVVSLLRDAGITSSMVDMGEGRVIGAQGDGTPWRIGLADLQGAERPDSVLDLIDRAVATSSPAGFQFDTARRFSHILDPRNGHASASYRRLTVVAPDATTADALSTVFTLMNPDSIRSNLTGKPDIMVDLILASGEHRRYGS</sequence>
<feature type="chain" id="PRO_5039933543" description="FAD:protein FMN transferase" evidence="12">
    <location>
        <begin position="29"/>
        <end position="329"/>
    </location>
</feature>
<dbReference type="EC" id="2.7.1.180" evidence="1 10"/>
<feature type="binding site" evidence="11">
    <location>
        <position position="179"/>
    </location>
    <ligand>
        <name>Mg(2+)</name>
        <dbReference type="ChEBI" id="CHEBI:18420"/>
    </ligand>
</feature>
<dbReference type="Gene3D" id="3.10.520.10">
    <property type="entry name" value="ApbE-like domains"/>
    <property type="match status" value="1"/>
</dbReference>
<feature type="signal peptide" evidence="12">
    <location>
        <begin position="1"/>
        <end position="28"/>
    </location>
</feature>
<evidence type="ECO:0000256" key="10">
    <source>
        <dbReference type="PIRNR" id="PIRNR006268"/>
    </source>
</evidence>
<dbReference type="Proteomes" id="UP000191988">
    <property type="component" value="Unassembled WGS sequence"/>
</dbReference>
<keyword evidence="12" id="KW-0732">Signal</keyword>
<proteinExistence type="inferred from homology"/>
<feature type="binding site" evidence="11">
    <location>
        <position position="293"/>
    </location>
    <ligand>
        <name>Mg(2+)</name>
        <dbReference type="ChEBI" id="CHEBI:18420"/>
    </ligand>
</feature>
<dbReference type="InterPro" id="IPR024932">
    <property type="entry name" value="ApbE"/>
</dbReference>
<organism evidence="13 14">
    <name type="scientific">Agrobacterium tomkonis CFBP 6623</name>
    <dbReference type="NCBI Taxonomy" id="1183432"/>
    <lineage>
        <taxon>Bacteria</taxon>
        <taxon>Pseudomonadati</taxon>
        <taxon>Pseudomonadota</taxon>
        <taxon>Alphaproteobacteria</taxon>
        <taxon>Hyphomicrobiales</taxon>
        <taxon>Rhizobiaceae</taxon>
        <taxon>Rhizobium/Agrobacterium group</taxon>
        <taxon>Agrobacterium</taxon>
        <taxon>Agrobacterium tumefaciens complex</taxon>
    </lineage>
</organism>
<comment type="cofactor">
    <cofactor evidence="11">
        <name>Mg(2+)</name>
        <dbReference type="ChEBI" id="CHEBI:18420"/>
    </cofactor>
    <cofactor evidence="11">
        <name>Mn(2+)</name>
        <dbReference type="ChEBI" id="CHEBI:29035"/>
    </cofactor>
    <text evidence="11">Magnesium. Can also use manganese.</text>
</comment>
<evidence type="ECO:0000256" key="7">
    <source>
        <dbReference type="ARBA" id="ARBA00022842"/>
    </source>
</evidence>
<accession>A0A1S7S8X5</accession>
<dbReference type="PIRSF" id="PIRSF006268">
    <property type="entry name" value="ApbE"/>
    <property type="match status" value="1"/>
</dbReference>
<comment type="catalytic activity">
    <reaction evidence="9 10">
        <text>L-threonyl-[protein] + FAD = FMN-L-threonyl-[protein] + AMP + H(+)</text>
        <dbReference type="Rhea" id="RHEA:36847"/>
        <dbReference type="Rhea" id="RHEA-COMP:11060"/>
        <dbReference type="Rhea" id="RHEA-COMP:11061"/>
        <dbReference type="ChEBI" id="CHEBI:15378"/>
        <dbReference type="ChEBI" id="CHEBI:30013"/>
        <dbReference type="ChEBI" id="CHEBI:57692"/>
        <dbReference type="ChEBI" id="CHEBI:74257"/>
        <dbReference type="ChEBI" id="CHEBI:456215"/>
        <dbReference type="EC" id="2.7.1.180"/>
    </reaction>
</comment>
<dbReference type="GO" id="GO:0046872">
    <property type="term" value="F:metal ion binding"/>
    <property type="evidence" value="ECO:0007669"/>
    <property type="project" value="UniProtKB-UniRule"/>
</dbReference>
<dbReference type="RefSeq" id="WP_080843298.1">
    <property type="nucleotide sequence ID" value="NZ_LT009725.1"/>
</dbReference>
<evidence type="ECO:0000256" key="12">
    <source>
        <dbReference type="SAM" id="SignalP"/>
    </source>
</evidence>
<dbReference type="EMBL" id="FBWK01000066">
    <property type="protein sequence ID" value="CUX64543.1"/>
    <property type="molecule type" value="Genomic_DNA"/>
</dbReference>
<evidence type="ECO:0000256" key="3">
    <source>
        <dbReference type="ARBA" id="ARBA00022630"/>
    </source>
</evidence>